<dbReference type="PROSITE" id="PS50194">
    <property type="entry name" value="FILAMIN_REPEAT"/>
    <property type="match status" value="3"/>
</dbReference>
<dbReference type="InterPro" id="IPR001298">
    <property type="entry name" value="Filamin/ABP280_rpt"/>
</dbReference>
<dbReference type="InterPro" id="IPR013783">
    <property type="entry name" value="Ig-like_fold"/>
</dbReference>
<keyword evidence="2" id="KW-0677">Repeat</keyword>
<dbReference type="STRING" id="29172.A0A0D8Y9U5"/>
<dbReference type="PANTHER" id="PTHR38537">
    <property type="entry name" value="JITTERBUG, ISOFORM N"/>
    <property type="match status" value="1"/>
</dbReference>
<proteinExistence type="inferred from homology"/>
<dbReference type="Gene3D" id="2.60.40.10">
    <property type="entry name" value="Immunoglobulins"/>
    <property type="match status" value="3"/>
</dbReference>
<sequence length="310" mass="33815">NLIVWGRGISDEGVRIGDTVKIHVESINSLTSIENGLRVKVINGIGVELPVQETRTGQKSTFSYTPIEAGIHRVLVTRNSEPLGQSPYKVNVSPATKSRVRAFGPGLEGGVVKQQSVFCVETNGDADRLAFSIEGPSKTEITCQDRGKEAALVSFTPNEAGVYKVNVLSGGEHIHASPFVVNVKLTEKYFEPSAAKLLDLQSELDFIPDKAVQFLVDTQNTGVPDDPVVEILDSNLTSIATIVSLVKPNFYAYSFIPKKSGKYHVIASLRGVAIPGSPYPVSLIGCGPHFFYYNLIYSLGFRLFFRIYMS</sequence>
<gene>
    <name evidence="4" type="ORF">DICVIV_01078</name>
</gene>
<dbReference type="SUPFAM" id="SSF81296">
    <property type="entry name" value="E set domains"/>
    <property type="match status" value="3"/>
</dbReference>
<organism evidence="4 5">
    <name type="scientific">Dictyocaulus viviparus</name>
    <name type="common">Bovine lungworm</name>
    <dbReference type="NCBI Taxonomy" id="29172"/>
    <lineage>
        <taxon>Eukaryota</taxon>
        <taxon>Metazoa</taxon>
        <taxon>Ecdysozoa</taxon>
        <taxon>Nematoda</taxon>
        <taxon>Chromadorea</taxon>
        <taxon>Rhabditida</taxon>
        <taxon>Rhabditina</taxon>
        <taxon>Rhabditomorpha</taxon>
        <taxon>Strongyloidea</taxon>
        <taxon>Metastrongylidae</taxon>
        <taxon>Dictyocaulus</taxon>
    </lineage>
</organism>
<name>A0A0D8Y9U5_DICVI</name>
<dbReference type="AlphaFoldDB" id="A0A0D8Y9U5"/>
<evidence type="ECO:0000256" key="3">
    <source>
        <dbReference type="PROSITE-ProRule" id="PRU00087"/>
    </source>
</evidence>
<dbReference type="Proteomes" id="UP000053766">
    <property type="component" value="Unassembled WGS sequence"/>
</dbReference>
<dbReference type="InterPro" id="IPR014756">
    <property type="entry name" value="Ig_E-set"/>
</dbReference>
<reference evidence="5" key="2">
    <citation type="journal article" date="2016" name="Sci. Rep.">
        <title>Dictyocaulus viviparus genome, variome and transcriptome elucidate lungworm biology and support future intervention.</title>
        <authorList>
            <person name="McNulty S.N."/>
            <person name="Strube C."/>
            <person name="Rosa B.A."/>
            <person name="Martin J.C."/>
            <person name="Tyagi R."/>
            <person name="Choi Y.J."/>
            <person name="Wang Q."/>
            <person name="Hallsworth Pepin K."/>
            <person name="Zhang X."/>
            <person name="Ozersky P."/>
            <person name="Wilson R.K."/>
            <person name="Sternberg P.W."/>
            <person name="Gasser R.B."/>
            <person name="Mitreva M."/>
        </authorList>
    </citation>
    <scope>NUCLEOTIDE SEQUENCE [LARGE SCALE GENOMIC DNA]</scope>
    <source>
        <strain evidence="5">HannoverDv2000</strain>
    </source>
</reference>
<evidence type="ECO:0000256" key="1">
    <source>
        <dbReference type="ARBA" id="ARBA00009238"/>
    </source>
</evidence>
<evidence type="ECO:0000313" key="4">
    <source>
        <dbReference type="EMBL" id="KJH52734.1"/>
    </source>
</evidence>
<dbReference type="InterPro" id="IPR017868">
    <property type="entry name" value="Filamin/ABP280_repeat-like"/>
</dbReference>
<protein>
    <submittedName>
        <fullName evidence="4">Filamin/ABP280 repeat protein</fullName>
    </submittedName>
</protein>
<feature type="repeat" description="Filamin" evidence="3">
    <location>
        <begin position="1"/>
        <end position="92"/>
    </location>
</feature>
<dbReference type="GO" id="GO:0030036">
    <property type="term" value="P:actin cytoskeleton organization"/>
    <property type="evidence" value="ECO:0007669"/>
    <property type="project" value="InterPro"/>
</dbReference>
<feature type="non-terminal residue" evidence="4">
    <location>
        <position position="1"/>
    </location>
</feature>
<dbReference type="GO" id="GO:0051015">
    <property type="term" value="F:actin filament binding"/>
    <property type="evidence" value="ECO:0007669"/>
    <property type="project" value="InterPro"/>
</dbReference>
<dbReference type="OrthoDB" id="18740at2759"/>
<feature type="repeat" description="Filamin" evidence="3">
    <location>
        <begin position="209"/>
        <end position="283"/>
    </location>
</feature>
<evidence type="ECO:0000256" key="2">
    <source>
        <dbReference type="ARBA" id="ARBA00022737"/>
    </source>
</evidence>
<dbReference type="EMBL" id="KN716160">
    <property type="protein sequence ID" value="KJH52734.1"/>
    <property type="molecule type" value="Genomic_DNA"/>
</dbReference>
<dbReference type="InterPro" id="IPR044801">
    <property type="entry name" value="Filamin"/>
</dbReference>
<evidence type="ECO:0000313" key="5">
    <source>
        <dbReference type="Proteomes" id="UP000053766"/>
    </source>
</evidence>
<dbReference type="Pfam" id="PF00630">
    <property type="entry name" value="Filamin"/>
    <property type="match status" value="3"/>
</dbReference>
<comment type="similarity">
    <text evidence="1">Belongs to the filamin family.</text>
</comment>
<reference evidence="4 5" key="1">
    <citation type="submission" date="2013-11" db="EMBL/GenBank/DDBJ databases">
        <title>Draft genome of the bovine lungworm Dictyocaulus viviparus.</title>
        <authorList>
            <person name="Mitreva M."/>
        </authorList>
    </citation>
    <scope>NUCLEOTIDE SEQUENCE [LARGE SCALE GENOMIC DNA]</scope>
    <source>
        <strain evidence="4 5">HannoverDv2000</strain>
    </source>
</reference>
<feature type="repeat" description="Filamin" evidence="3">
    <location>
        <begin position="92"/>
        <end position="183"/>
    </location>
</feature>
<dbReference type="SMART" id="SM00557">
    <property type="entry name" value="IG_FLMN"/>
    <property type="match status" value="3"/>
</dbReference>
<accession>A0A0D8Y9U5</accession>
<keyword evidence="5" id="KW-1185">Reference proteome</keyword>
<dbReference type="PANTHER" id="PTHR38537:SF8">
    <property type="entry name" value="FILAMIN-A"/>
    <property type="match status" value="1"/>
</dbReference>